<comment type="caution">
    <text evidence="3">The sequence shown here is derived from an EMBL/GenBank/DDBJ whole genome shotgun (WGS) entry which is preliminary data.</text>
</comment>
<dbReference type="AlphaFoldDB" id="A0ABD3SR76"/>
<dbReference type="PROSITE" id="PS50800">
    <property type="entry name" value="SAP"/>
    <property type="match status" value="1"/>
</dbReference>
<dbReference type="EMBL" id="JALLPB020000015">
    <property type="protein sequence ID" value="KAL3826747.1"/>
    <property type="molecule type" value="Genomic_DNA"/>
</dbReference>
<protein>
    <recommendedName>
        <fullName evidence="2">SAP domain-containing protein</fullName>
    </recommendedName>
</protein>
<evidence type="ECO:0000313" key="3">
    <source>
        <dbReference type="EMBL" id="KAL3826747.1"/>
    </source>
</evidence>
<evidence type="ECO:0000256" key="1">
    <source>
        <dbReference type="SAM" id="MobiDB-lite"/>
    </source>
</evidence>
<gene>
    <name evidence="3" type="ORF">ACHAXA_009356</name>
</gene>
<dbReference type="SMART" id="SM00028">
    <property type="entry name" value="TPR"/>
    <property type="match status" value="5"/>
</dbReference>
<accession>A0ABD3SR76</accession>
<dbReference type="InterPro" id="IPR019734">
    <property type="entry name" value="TPR_rpt"/>
</dbReference>
<proteinExistence type="predicted"/>
<dbReference type="SUPFAM" id="SSF68906">
    <property type="entry name" value="SAP domain"/>
    <property type="match status" value="1"/>
</dbReference>
<dbReference type="Proteomes" id="UP001530377">
    <property type="component" value="Unassembled WGS sequence"/>
</dbReference>
<evidence type="ECO:0000313" key="4">
    <source>
        <dbReference type="Proteomes" id="UP001530377"/>
    </source>
</evidence>
<dbReference type="SMART" id="SM00386">
    <property type="entry name" value="HAT"/>
    <property type="match status" value="4"/>
</dbReference>
<dbReference type="InterPro" id="IPR011990">
    <property type="entry name" value="TPR-like_helical_dom_sf"/>
</dbReference>
<feature type="domain" description="SAP" evidence="2">
    <location>
        <begin position="267"/>
        <end position="301"/>
    </location>
</feature>
<dbReference type="InterPro" id="IPR003034">
    <property type="entry name" value="SAP_dom"/>
</dbReference>
<dbReference type="PANTHER" id="PTHR44917">
    <property type="entry name" value="PROTEIN HIGH CHLOROPHYLL FLUORESCENT 107"/>
    <property type="match status" value="1"/>
</dbReference>
<dbReference type="Pfam" id="PF02037">
    <property type="entry name" value="SAP"/>
    <property type="match status" value="1"/>
</dbReference>
<dbReference type="InterPro" id="IPR044624">
    <property type="entry name" value="Mbb1-like"/>
</dbReference>
<dbReference type="SMART" id="SM00513">
    <property type="entry name" value="SAP"/>
    <property type="match status" value="1"/>
</dbReference>
<keyword evidence="4" id="KW-1185">Reference proteome</keyword>
<dbReference type="InterPro" id="IPR003107">
    <property type="entry name" value="HAT"/>
</dbReference>
<dbReference type="SUPFAM" id="SSF48452">
    <property type="entry name" value="TPR-like"/>
    <property type="match status" value="2"/>
</dbReference>
<dbReference type="Gene3D" id="1.10.720.30">
    <property type="entry name" value="SAP domain"/>
    <property type="match status" value="1"/>
</dbReference>
<feature type="region of interest" description="Disordered" evidence="1">
    <location>
        <begin position="948"/>
        <end position="967"/>
    </location>
</feature>
<dbReference type="Gene3D" id="1.25.40.10">
    <property type="entry name" value="Tetratricopeptide repeat domain"/>
    <property type="match status" value="2"/>
</dbReference>
<name>A0ABD3SR76_9STRA</name>
<sequence>MNRRSPRTLATAATAVAVLQPLQAEAAFSTPTFALRSTRRPPLASARITSLVGGTVAPDTSSAATFEELRAGGPLHQSCQPLTMSMDELFKVDNAHSRFKQSKLTDMRQGNWAWRQIHPRRLVSGDSSTCLPVSRNAGDVLGFRVEDFGPYNGGKSDNDSALDDLQFSWEDLDTYRNDLSLENDNTARPAVRRTLNPRMTSPMSQRVMAASLIKKVKSTVTKKAGLEDIAISNDNRSSSMKSKSTLGREDEEEVPTWLPWVPTETQINALKRSQLRAACAERDLIMSGKKADLQQRLLTWATVQDRKRVKDRLRGVKDLIELSKSKGKIIKVDVPDVDFEGYDVDALTNKRKALTKKKKRKTNSGVLGLVDESYFSNSTGIINVEDDEDEDEEYEDGASDSIVSEESINQLSKTFNAPSSTFTNRKVREMYMDAKRAEQAGNRTRSKAILSQLREATPHDMRVVRRLARMEQEDGNLLSARAMLIHALQSEPKNAYLLNGLAQLERAVGNDHDAKTYYRRAIECNPSYPNPYHALGTLEHAHGNIRMALMVIKEGIKHCPCNHRLHHALGDVYMDANMLDLAEGSYLTGLQHGPEWSKPFFYTSLSFVSYAQGHSRDSRTLLRQSLDVNGGMHAQGVIALAQLEESEGNIEQARKVYRDALSNYDKKRRSRSPYLPTTPKNDAILFETSSLGDEHGNQYAPSYSGDKWINVFKSWCRMEQIHGTYETTHIVFSKAAKLFPNDVSLLIQWAGLQADHGEPKKARLLYEAACHRVGSRTAEPYQLFAEFEMKRKNFVEAQSILVKGAQAMSGLSLVNDLDGYVDCGKSGMARLFHTWGVCEYHLGALSRAEQLFDNALRVTGLEEEDSAMRSLILYSMARLEFSRGEHLLAQHCIALSLKENLLPGGNSLTWKLWYQIAEKMGNQHLATRCKEQALLRLEEERGGAASDLSRLLGERDSKSSNGRLPARTGSVMKGMLRKTPWHSKVCPANGQMDTNWYNGARLWNCK</sequence>
<dbReference type="Pfam" id="PF13432">
    <property type="entry name" value="TPR_16"/>
    <property type="match status" value="1"/>
</dbReference>
<dbReference type="InterPro" id="IPR036361">
    <property type="entry name" value="SAP_dom_sf"/>
</dbReference>
<evidence type="ECO:0000259" key="2">
    <source>
        <dbReference type="PROSITE" id="PS50800"/>
    </source>
</evidence>
<organism evidence="3 4">
    <name type="scientific">Cyclostephanos tholiformis</name>
    <dbReference type="NCBI Taxonomy" id="382380"/>
    <lineage>
        <taxon>Eukaryota</taxon>
        <taxon>Sar</taxon>
        <taxon>Stramenopiles</taxon>
        <taxon>Ochrophyta</taxon>
        <taxon>Bacillariophyta</taxon>
        <taxon>Coscinodiscophyceae</taxon>
        <taxon>Thalassiosirophycidae</taxon>
        <taxon>Stephanodiscales</taxon>
        <taxon>Stephanodiscaceae</taxon>
        <taxon>Cyclostephanos</taxon>
    </lineage>
</organism>
<dbReference type="PANTHER" id="PTHR44917:SF1">
    <property type="entry name" value="PROTEIN HIGH CHLOROPHYLL FLUORESCENT 107"/>
    <property type="match status" value="1"/>
</dbReference>
<reference evidence="3 4" key="1">
    <citation type="submission" date="2024-10" db="EMBL/GenBank/DDBJ databases">
        <title>Updated reference genomes for cyclostephanoid diatoms.</title>
        <authorList>
            <person name="Roberts W.R."/>
            <person name="Alverson A.J."/>
        </authorList>
    </citation>
    <scope>NUCLEOTIDE SEQUENCE [LARGE SCALE GENOMIC DNA]</scope>
    <source>
        <strain evidence="3 4">AJA228-03</strain>
    </source>
</reference>